<feature type="transmembrane region" description="Helical" evidence="1">
    <location>
        <begin position="134"/>
        <end position="150"/>
    </location>
</feature>
<evidence type="ECO:0000256" key="1">
    <source>
        <dbReference type="SAM" id="Phobius"/>
    </source>
</evidence>
<keyword evidence="1" id="KW-1133">Transmembrane helix</keyword>
<keyword evidence="1" id="KW-0472">Membrane</keyword>
<dbReference type="AlphaFoldDB" id="A0A0G1YHZ7"/>
<dbReference type="PANTHER" id="PTHR30238">
    <property type="entry name" value="MEMBRANE BOUND PREDICTED REDOX MODULATOR"/>
    <property type="match status" value="1"/>
</dbReference>
<accession>A0A0G1YHZ7</accession>
<dbReference type="EMBL" id="LCRX01000003">
    <property type="protein sequence ID" value="KKW42830.1"/>
    <property type="molecule type" value="Genomic_DNA"/>
</dbReference>
<dbReference type="Proteomes" id="UP000033870">
    <property type="component" value="Unassembled WGS sequence"/>
</dbReference>
<gene>
    <name evidence="2" type="ORF">UY92_C0003G0036</name>
</gene>
<dbReference type="PANTHER" id="PTHR30238:SF4">
    <property type="entry name" value="SLL1022 PROTEIN"/>
    <property type="match status" value="1"/>
</dbReference>
<organism evidence="2 3">
    <name type="scientific">Candidatus Magasanikbacteria bacterium GW2011_GWA2_56_11</name>
    <dbReference type="NCBI Taxonomy" id="1619044"/>
    <lineage>
        <taxon>Bacteria</taxon>
        <taxon>Candidatus Magasanikiibacteriota</taxon>
    </lineage>
</organism>
<feature type="transmembrane region" description="Helical" evidence="1">
    <location>
        <begin position="6"/>
        <end position="30"/>
    </location>
</feature>
<protein>
    <recommendedName>
        <fullName evidence="4">Integral membrane protein TerC</fullName>
    </recommendedName>
</protein>
<keyword evidence="1" id="KW-0812">Transmembrane</keyword>
<comment type="caution">
    <text evidence="2">The sequence shown here is derived from an EMBL/GenBank/DDBJ whole genome shotgun (WGS) entry which is preliminary data.</text>
</comment>
<evidence type="ECO:0000313" key="2">
    <source>
        <dbReference type="EMBL" id="KKW42830.1"/>
    </source>
</evidence>
<feature type="transmembrane region" description="Helical" evidence="1">
    <location>
        <begin position="156"/>
        <end position="175"/>
    </location>
</feature>
<dbReference type="Pfam" id="PF04332">
    <property type="entry name" value="DUF475"/>
    <property type="match status" value="1"/>
</dbReference>
<name>A0A0G1YHZ7_9BACT</name>
<feature type="transmembrane region" description="Helical" evidence="1">
    <location>
        <begin position="251"/>
        <end position="273"/>
    </location>
</feature>
<feature type="transmembrane region" description="Helical" evidence="1">
    <location>
        <begin position="221"/>
        <end position="239"/>
    </location>
</feature>
<feature type="transmembrane region" description="Helical" evidence="1">
    <location>
        <begin position="95"/>
        <end position="114"/>
    </location>
</feature>
<evidence type="ECO:0000313" key="3">
    <source>
        <dbReference type="Proteomes" id="UP000033870"/>
    </source>
</evidence>
<dbReference type="STRING" id="1619044.UY92_C0003G0036"/>
<sequence length="307" mass="34499">MPWISIIIIVGLIVFETVSSVDNAIVNAHMLRTMSERARRWFLLWGLFFAVFLARGILPLLIVWLTAPNVTLLGALRATFGGDDLARQAIEQSSFILLIGGGMFLLLLYLHWLFLEKKEPYFVPDKWVKEHHGVWFFALSAILLVTILYLTRHSPLAMIAAATGNAVFFILYGFRELAEKEEAKLERTGRSDISKFLYLEVLDLSFSIDGIFGAFAFTTNILLIFIGNGIGAFVVRELTIRGINQVAKYRWLKNGAMTSIGFLGVFMILESLGAHIPEWLPTVITCGLVGITFWSSHRHLKKASDSD</sequence>
<dbReference type="InterPro" id="IPR007427">
    <property type="entry name" value="DUF475"/>
</dbReference>
<proteinExistence type="predicted"/>
<reference evidence="2 3" key="1">
    <citation type="journal article" date="2015" name="Nature">
        <title>rRNA introns, odd ribosomes, and small enigmatic genomes across a large radiation of phyla.</title>
        <authorList>
            <person name="Brown C.T."/>
            <person name="Hug L.A."/>
            <person name="Thomas B.C."/>
            <person name="Sharon I."/>
            <person name="Castelle C.J."/>
            <person name="Singh A."/>
            <person name="Wilkins M.J."/>
            <person name="Williams K.H."/>
            <person name="Banfield J.F."/>
        </authorList>
    </citation>
    <scope>NUCLEOTIDE SEQUENCE [LARGE SCALE GENOMIC DNA]</scope>
</reference>
<feature type="transmembrane region" description="Helical" evidence="1">
    <location>
        <begin position="279"/>
        <end position="296"/>
    </location>
</feature>
<feature type="transmembrane region" description="Helical" evidence="1">
    <location>
        <begin position="42"/>
        <end position="67"/>
    </location>
</feature>
<evidence type="ECO:0008006" key="4">
    <source>
        <dbReference type="Google" id="ProtNLM"/>
    </source>
</evidence>